<name>A0A9X3D1R1_9ACTN</name>
<evidence type="ECO:0000313" key="8">
    <source>
        <dbReference type="Proteomes" id="UP001143347"/>
    </source>
</evidence>
<keyword evidence="8" id="KW-1185">Reference proteome</keyword>
<dbReference type="InterPro" id="IPR036271">
    <property type="entry name" value="Tet_transcr_reg_TetR-rel_C_sf"/>
</dbReference>
<dbReference type="AlphaFoldDB" id="A0A9X3D1R1"/>
<protein>
    <submittedName>
        <fullName evidence="7">TetR/AcrR family transcriptional regulator</fullName>
    </submittedName>
</protein>
<accession>A0A9X3D1R1</accession>
<keyword evidence="2 4" id="KW-0238">DNA-binding</keyword>
<sequence length="205" mass="22153">MTSGTSSESADCIGGDAVGAQRGRGRPRDPHVDNRVLAAARELVGELGYHQVTMESIARRARVGKATLYRRWPNRASVITDAFADELAEPPTPDTGELRTDVLAYLREIVETLTLLGDPSVVASALAERGQEGEAGLRDILRARRGPGLRMLQRWVAAGLLPESLPVDVVVDGWAGFLLYRIVFGRQVPGDGELGELVDMLPRGD</sequence>
<organism evidence="7 8">
    <name type="scientific">Gordonia aquimaris</name>
    <dbReference type="NCBI Taxonomy" id="2984863"/>
    <lineage>
        <taxon>Bacteria</taxon>
        <taxon>Bacillati</taxon>
        <taxon>Actinomycetota</taxon>
        <taxon>Actinomycetes</taxon>
        <taxon>Mycobacteriales</taxon>
        <taxon>Gordoniaceae</taxon>
        <taxon>Gordonia</taxon>
    </lineage>
</organism>
<dbReference type="RefSeq" id="WP_266060456.1">
    <property type="nucleotide sequence ID" value="NZ_JAPKFM010000003.1"/>
</dbReference>
<feature type="DNA-binding region" description="H-T-H motif" evidence="4">
    <location>
        <begin position="53"/>
        <end position="72"/>
    </location>
</feature>
<reference evidence="7" key="1">
    <citation type="submission" date="2022-10" db="EMBL/GenBank/DDBJ databases">
        <title>WGS of marine actinomycetes from Thailand.</title>
        <authorList>
            <person name="Thawai C."/>
        </authorList>
    </citation>
    <scope>NUCLEOTIDE SEQUENCE</scope>
    <source>
        <strain evidence="7">SW21</strain>
    </source>
</reference>
<dbReference type="InterPro" id="IPR050109">
    <property type="entry name" value="HTH-type_TetR-like_transc_reg"/>
</dbReference>
<evidence type="ECO:0000313" key="7">
    <source>
        <dbReference type="EMBL" id="MCX2963414.1"/>
    </source>
</evidence>
<proteinExistence type="predicted"/>
<dbReference type="PRINTS" id="PR00455">
    <property type="entry name" value="HTHTETR"/>
</dbReference>
<dbReference type="Gene3D" id="1.10.357.10">
    <property type="entry name" value="Tetracycline Repressor, domain 2"/>
    <property type="match status" value="1"/>
</dbReference>
<dbReference type="Pfam" id="PF00440">
    <property type="entry name" value="TetR_N"/>
    <property type="match status" value="1"/>
</dbReference>
<dbReference type="GO" id="GO:0000976">
    <property type="term" value="F:transcription cis-regulatory region binding"/>
    <property type="evidence" value="ECO:0007669"/>
    <property type="project" value="TreeGrafter"/>
</dbReference>
<comment type="caution">
    <text evidence="7">The sequence shown here is derived from an EMBL/GenBank/DDBJ whole genome shotgun (WGS) entry which is preliminary data.</text>
</comment>
<gene>
    <name evidence="7" type="ORF">OSB52_04835</name>
</gene>
<dbReference type="SUPFAM" id="SSF48498">
    <property type="entry name" value="Tetracyclin repressor-like, C-terminal domain"/>
    <property type="match status" value="1"/>
</dbReference>
<dbReference type="PROSITE" id="PS50977">
    <property type="entry name" value="HTH_TETR_2"/>
    <property type="match status" value="1"/>
</dbReference>
<dbReference type="Pfam" id="PF16859">
    <property type="entry name" value="TetR_C_11"/>
    <property type="match status" value="1"/>
</dbReference>
<feature type="region of interest" description="Disordered" evidence="5">
    <location>
        <begin position="1"/>
        <end position="31"/>
    </location>
</feature>
<dbReference type="GO" id="GO:0003700">
    <property type="term" value="F:DNA-binding transcription factor activity"/>
    <property type="evidence" value="ECO:0007669"/>
    <property type="project" value="TreeGrafter"/>
</dbReference>
<keyword evidence="3" id="KW-0804">Transcription</keyword>
<evidence type="ECO:0000256" key="2">
    <source>
        <dbReference type="ARBA" id="ARBA00023125"/>
    </source>
</evidence>
<dbReference type="InterPro" id="IPR009057">
    <property type="entry name" value="Homeodomain-like_sf"/>
</dbReference>
<dbReference type="InterPro" id="IPR001647">
    <property type="entry name" value="HTH_TetR"/>
</dbReference>
<keyword evidence="1" id="KW-0805">Transcription regulation</keyword>
<dbReference type="SUPFAM" id="SSF46689">
    <property type="entry name" value="Homeodomain-like"/>
    <property type="match status" value="1"/>
</dbReference>
<dbReference type="PANTHER" id="PTHR30055:SF148">
    <property type="entry name" value="TETR-FAMILY TRANSCRIPTIONAL REGULATOR"/>
    <property type="match status" value="1"/>
</dbReference>
<evidence type="ECO:0000256" key="1">
    <source>
        <dbReference type="ARBA" id="ARBA00023015"/>
    </source>
</evidence>
<feature type="domain" description="HTH tetR-type" evidence="6">
    <location>
        <begin position="30"/>
        <end position="90"/>
    </location>
</feature>
<dbReference type="PANTHER" id="PTHR30055">
    <property type="entry name" value="HTH-TYPE TRANSCRIPTIONAL REGULATOR RUTR"/>
    <property type="match status" value="1"/>
</dbReference>
<dbReference type="Gene3D" id="1.10.10.60">
    <property type="entry name" value="Homeodomain-like"/>
    <property type="match status" value="1"/>
</dbReference>
<evidence type="ECO:0000259" key="6">
    <source>
        <dbReference type="PROSITE" id="PS50977"/>
    </source>
</evidence>
<evidence type="ECO:0000256" key="4">
    <source>
        <dbReference type="PROSITE-ProRule" id="PRU00335"/>
    </source>
</evidence>
<evidence type="ECO:0000256" key="3">
    <source>
        <dbReference type="ARBA" id="ARBA00023163"/>
    </source>
</evidence>
<dbReference type="EMBL" id="JAPKFM010000003">
    <property type="protein sequence ID" value="MCX2963414.1"/>
    <property type="molecule type" value="Genomic_DNA"/>
</dbReference>
<evidence type="ECO:0000256" key="5">
    <source>
        <dbReference type="SAM" id="MobiDB-lite"/>
    </source>
</evidence>
<dbReference type="InterPro" id="IPR011075">
    <property type="entry name" value="TetR_C"/>
</dbReference>
<dbReference type="Proteomes" id="UP001143347">
    <property type="component" value="Unassembled WGS sequence"/>
</dbReference>